<gene>
    <name evidence="9" type="primary">ctaE_1</name>
    <name evidence="9" type="ORF">Pan189_26120</name>
</gene>
<evidence type="ECO:0000256" key="1">
    <source>
        <dbReference type="ARBA" id="ARBA00004141"/>
    </source>
</evidence>
<evidence type="ECO:0000259" key="8">
    <source>
        <dbReference type="PROSITE" id="PS50253"/>
    </source>
</evidence>
<dbReference type="GO" id="GO:0019646">
    <property type="term" value="P:aerobic electron transport chain"/>
    <property type="evidence" value="ECO:0007669"/>
    <property type="project" value="InterPro"/>
</dbReference>
<dbReference type="GO" id="GO:0005886">
    <property type="term" value="C:plasma membrane"/>
    <property type="evidence" value="ECO:0007669"/>
    <property type="project" value="UniProtKB-SubCell"/>
</dbReference>
<dbReference type="Proteomes" id="UP000317318">
    <property type="component" value="Chromosome"/>
</dbReference>
<dbReference type="PANTHER" id="PTHR11403">
    <property type="entry name" value="CYTOCHROME C OXIDASE SUBUNIT III"/>
    <property type="match status" value="1"/>
</dbReference>
<dbReference type="KEGG" id="svp:Pan189_26120"/>
<evidence type="ECO:0000256" key="5">
    <source>
        <dbReference type="ARBA" id="ARBA00023136"/>
    </source>
</evidence>
<dbReference type="InterPro" id="IPR013833">
    <property type="entry name" value="Cyt_c_oxidase_su3_a-hlx"/>
</dbReference>
<dbReference type="InterPro" id="IPR000298">
    <property type="entry name" value="Cyt_c_oxidase-like_su3"/>
</dbReference>
<dbReference type="PROSITE" id="PS50253">
    <property type="entry name" value="COX3"/>
    <property type="match status" value="1"/>
</dbReference>
<evidence type="ECO:0000256" key="6">
    <source>
        <dbReference type="RuleBase" id="RU003376"/>
    </source>
</evidence>
<reference evidence="9 10" key="1">
    <citation type="submission" date="2019-02" db="EMBL/GenBank/DDBJ databases">
        <title>Deep-cultivation of Planctomycetes and their phenomic and genomic characterization uncovers novel biology.</title>
        <authorList>
            <person name="Wiegand S."/>
            <person name="Jogler M."/>
            <person name="Boedeker C."/>
            <person name="Pinto D."/>
            <person name="Vollmers J."/>
            <person name="Rivas-Marin E."/>
            <person name="Kohn T."/>
            <person name="Peeters S.H."/>
            <person name="Heuer A."/>
            <person name="Rast P."/>
            <person name="Oberbeckmann S."/>
            <person name="Bunk B."/>
            <person name="Jeske O."/>
            <person name="Meyerdierks A."/>
            <person name="Storesund J.E."/>
            <person name="Kallscheuer N."/>
            <person name="Luecker S."/>
            <person name="Lage O.M."/>
            <person name="Pohl T."/>
            <person name="Merkel B.J."/>
            <person name="Hornburger P."/>
            <person name="Mueller R.-W."/>
            <person name="Bruemmer F."/>
            <person name="Labrenz M."/>
            <person name="Spormann A.M."/>
            <person name="Op den Camp H."/>
            <person name="Overmann J."/>
            <person name="Amann R."/>
            <person name="Jetten M.S.M."/>
            <person name="Mascher T."/>
            <person name="Medema M.H."/>
            <person name="Devos D.P."/>
            <person name="Kaster A.-K."/>
            <person name="Ovreas L."/>
            <person name="Rohde M."/>
            <person name="Galperin M.Y."/>
            <person name="Jogler C."/>
        </authorList>
    </citation>
    <scope>NUCLEOTIDE SEQUENCE [LARGE SCALE GENOMIC DNA]</scope>
    <source>
        <strain evidence="9 10">Pan189</strain>
    </source>
</reference>
<keyword evidence="3 6" id="KW-0812">Transmembrane</keyword>
<evidence type="ECO:0000256" key="2">
    <source>
        <dbReference type="ARBA" id="ARBA00010581"/>
    </source>
</evidence>
<evidence type="ECO:0000313" key="9">
    <source>
        <dbReference type="EMBL" id="QDT38222.1"/>
    </source>
</evidence>
<dbReference type="PANTHER" id="PTHR11403:SF10">
    <property type="entry name" value="CYTOCHROME C OXIDASE"/>
    <property type="match status" value="1"/>
</dbReference>
<name>A0A517R2W9_9PLAN</name>
<feature type="transmembrane region" description="Helical" evidence="7">
    <location>
        <begin position="102"/>
        <end position="126"/>
    </location>
</feature>
<comment type="subcellular location">
    <subcellularLocation>
        <location evidence="6">Cell membrane</location>
        <topology evidence="6">Multi-pass membrane protein</topology>
    </subcellularLocation>
    <subcellularLocation>
        <location evidence="1">Membrane</location>
        <topology evidence="1">Multi-pass membrane protein</topology>
    </subcellularLocation>
</comment>
<sequence>MFFVAGLIGYLIARFALLKGQHPVSVPLLFWFSTVVLLMGGTSMQVALSSIRRERQLKFRRCLTFATLCGICFCILQVFGMSRLLDSHWATLDGERTPLTGLLFVLILLHGLHFVTGLAIQLYVNWRALRGRYDHEYFMGVRLCTYYWRFLDVVWLAMFGAILLTT</sequence>
<keyword evidence="4 7" id="KW-1133">Transmembrane helix</keyword>
<feature type="transmembrane region" description="Helical" evidence="7">
    <location>
        <begin position="63"/>
        <end position="82"/>
    </location>
</feature>
<dbReference type="InterPro" id="IPR024791">
    <property type="entry name" value="Cyt_c/ubiquinol_Oxase_su3"/>
</dbReference>
<keyword evidence="10" id="KW-1185">Reference proteome</keyword>
<evidence type="ECO:0000313" key="10">
    <source>
        <dbReference type="Proteomes" id="UP000317318"/>
    </source>
</evidence>
<proteinExistence type="inferred from homology"/>
<evidence type="ECO:0000256" key="4">
    <source>
        <dbReference type="ARBA" id="ARBA00022989"/>
    </source>
</evidence>
<dbReference type="SUPFAM" id="SSF81452">
    <property type="entry name" value="Cytochrome c oxidase subunit III-like"/>
    <property type="match status" value="1"/>
</dbReference>
<evidence type="ECO:0000256" key="7">
    <source>
        <dbReference type="SAM" id="Phobius"/>
    </source>
</evidence>
<dbReference type="InterPro" id="IPR035973">
    <property type="entry name" value="Cyt_c_oxidase_su3-like_sf"/>
</dbReference>
<dbReference type="GO" id="GO:0016491">
    <property type="term" value="F:oxidoreductase activity"/>
    <property type="evidence" value="ECO:0007669"/>
    <property type="project" value="UniProtKB-KW"/>
</dbReference>
<evidence type="ECO:0000256" key="3">
    <source>
        <dbReference type="ARBA" id="ARBA00022692"/>
    </source>
</evidence>
<dbReference type="AlphaFoldDB" id="A0A517R2W9"/>
<dbReference type="Gene3D" id="1.20.120.80">
    <property type="entry name" value="Cytochrome c oxidase, subunit III, four-helix bundle"/>
    <property type="match status" value="1"/>
</dbReference>
<dbReference type="Pfam" id="PF00510">
    <property type="entry name" value="COX3"/>
    <property type="match status" value="1"/>
</dbReference>
<keyword evidence="9" id="KW-0560">Oxidoreductase</keyword>
<dbReference type="GO" id="GO:0004129">
    <property type="term" value="F:cytochrome-c oxidase activity"/>
    <property type="evidence" value="ECO:0007669"/>
    <property type="project" value="InterPro"/>
</dbReference>
<dbReference type="EC" id="1.9.3.1" evidence="9"/>
<feature type="transmembrane region" description="Helical" evidence="7">
    <location>
        <begin position="28"/>
        <end position="51"/>
    </location>
</feature>
<accession>A0A517R2W9</accession>
<dbReference type="EMBL" id="CP036268">
    <property type="protein sequence ID" value="QDT38222.1"/>
    <property type="molecule type" value="Genomic_DNA"/>
</dbReference>
<feature type="transmembrane region" description="Helical" evidence="7">
    <location>
        <begin position="146"/>
        <end position="164"/>
    </location>
</feature>
<comment type="similarity">
    <text evidence="2 6">Belongs to the cytochrome c oxidase subunit 3 family.</text>
</comment>
<protein>
    <submittedName>
        <fullName evidence="9">Cytochrome c oxidase subunit 3</fullName>
        <ecNumber evidence="9">1.9.3.1</ecNumber>
    </submittedName>
</protein>
<feature type="domain" description="Heme-copper oxidase subunit III family profile" evidence="8">
    <location>
        <begin position="1"/>
        <end position="166"/>
    </location>
</feature>
<organism evidence="9 10">
    <name type="scientific">Stratiformator vulcanicus</name>
    <dbReference type="NCBI Taxonomy" id="2527980"/>
    <lineage>
        <taxon>Bacteria</taxon>
        <taxon>Pseudomonadati</taxon>
        <taxon>Planctomycetota</taxon>
        <taxon>Planctomycetia</taxon>
        <taxon>Planctomycetales</taxon>
        <taxon>Planctomycetaceae</taxon>
        <taxon>Stratiformator</taxon>
    </lineage>
</organism>
<keyword evidence="5 7" id="KW-0472">Membrane</keyword>